<dbReference type="HOGENOM" id="CLU_084247_1_0_6"/>
<gene>
    <name evidence="4" type="ORF">PFLCHA0_c57760</name>
</gene>
<evidence type="ECO:0000313" key="4">
    <source>
        <dbReference type="EMBL" id="AGL87504.1"/>
    </source>
</evidence>
<dbReference type="InterPro" id="IPR037238">
    <property type="entry name" value="YbiA-like_sf"/>
</dbReference>
<comment type="catalytic activity">
    <reaction evidence="2">
        <text>2,5-diamino-6-hydroxy-4-(5-phosphoribosylamino)-pyrimidine + H2O = 2,5,6-triamino-4-hydroxypyrimidine + D-ribose 5-phosphate</text>
        <dbReference type="Rhea" id="RHEA:23436"/>
        <dbReference type="ChEBI" id="CHEBI:15377"/>
        <dbReference type="ChEBI" id="CHEBI:58614"/>
        <dbReference type="ChEBI" id="CHEBI:78346"/>
        <dbReference type="ChEBI" id="CHEBI:137796"/>
    </reaction>
</comment>
<dbReference type="eggNOG" id="COG3236">
    <property type="taxonomic scope" value="Bacteria"/>
</dbReference>
<accession>A0A2C9EV10</accession>
<dbReference type="NCBIfam" id="TIGR02464">
    <property type="entry name" value="ribofla_fusion"/>
    <property type="match status" value="1"/>
</dbReference>
<evidence type="ECO:0000256" key="2">
    <source>
        <dbReference type="ARBA" id="ARBA00000751"/>
    </source>
</evidence>
<dbReference type="SUPFAM" id="SSF143990">
    <property type="entry name" value="YbiA-like"/>
    <property type="match status" value="1"/>
</dbReference>
<dbReference type="Proteomes" id="UP000013940">
    <property type="component" value="Chromosome"/>
</dbReference>
<comment type="catalytic activity">
    <reaction evidence="1">
        <text>5-amino-6-(5-phospho-D-ribosylamino)uracil + H2O = 5,6-diaminouracil + D-ribose 5-phosphate</text>
        <dbReference type="Rhea" id="RHEA:55020"/>
        <dbReference type="ChEBI" id="CHEBI:15377"/>
        <dbReference type="ChEBI" id="CHEBI:46252"/>
        <dbReference type="ChEBI" id="CHEBI:58453"/>
        <dbReference type="ChEBI" id="CHEBI:78346"/>
    </reaction>
</comment>
<reference evidence="5" key="1">
    <citation type="journal article" date="2014" name="Genome Announc.">
        <title>Full-genome sequence of the plant growth-promoting bacterium Pseudomonas protegens CHA0.</title>
        <authorList>
            <person name="Jousset A."/>
            <person name="Schuldes J."/>
            <person name="Keel C."/>
            <person name="Maurhofer M."/>
            <person name="Daniel R."/>
            <person name="Scheu S."/>
            <person name="Thuermer A."/>
        </authorList>
    </citation>
    <scope>NUCLEOTIDE SEQUENCE [LARGE SCALE GENOMIC DNA]</scope>
    <source>
        <strain evidence="5">DSM 19095 / LMG 27888 / CFBP 6595 / CHA0</strain>
    </source>
</reference>
<dbReference type="Gene3D" id="1.10.357.40">
    <property type="entry name" value="YbiA-like"/>
    <property type="match status" value="1"/>
</dbReference>
<proteinExistence type="predicted"/>
<name>A0A2C9EV10_PSEPH</name>
<dbReference type="Pfam" id="PF08719">
    <property type="entry name" value="NADAR"/>
    <property type="match status" value="1"/>
</dbReference>
<organism evidence="4 5">
    <name type="scientific">Pseudomonas protegens (strain DSM 19095 / LMG 27888 / CFBP 6595 / CHA0)</name>
    <dbReference type="NCBI Taxonomy" id="1124983"/>
    <lineage>
        <taxon>Bacteria</taxon>
        <taxon>Pseudomonadati</taxon>
        <taxon>Pseudomonadota</taxon>
        <taxon>Gammaproteobacteria</taxon>
        <taxon>Pseudomonadales</taxon>
        <taxon>Pseudomonadaceae</taxon>
        <taxon>Pseudomonas</taxon>
    </lineage>
</organism>
<protein>
    <recommendedName>
        <fullName evidence="3">NADAR domain-containing protein</fullName>
    </recommendedName>
</protein>
<sequence>MLSRYTMPAVPAHERPGQTKMRVSMDTPIRSNQALLEQLKHGLKPDYLMFWGHQPTRDGRISQSCFSQWFDAGLELDGIQYPSAEHFMMAGKALLFGDQETHGRILKAVTPADVKQLGREVRGFDDARWTEARLDIVVQGNLAKFSQHQALGEYLLSTGDQVLVEASPVDRIWGIGLAAEDARASRPEQWRGLNLLGYALMEVRDRLRIG</sequence>
<evidence type="ECO:0000256" key="1">
    <source>
        <dbReference type="ARBA" id="ARBA00000022"/>
    </source>
</evidence>
<dbReference type="KEGG" id="pprc:PFLCHA0_c57760"/>
<dbReference type="CDD" id="cd15457">
    <property type="entry name" value="NADAR"/>
    <property type="match status" value="1"/>
</dbReference>
<evidence type="ECO:0000259" key="3">
    <source>
        <dbReference type="Pfam" id="PF08719"/>
    </source>
</evidence>
<evidence type="ECO:0000313" key="5">
    <source>
        <dbReference type="Proteomes" id="UP000013940"/>
    </source>
</evidence>
<dbReference type="EMBL" id="CP003190">
    <property type="protein sequence ID" value="AGL87504.1"/>
    <property type="molecule type" value="Genomic_DNA"/>
</dbReference>
<feature type="domain" description="NADAR" evidence="3">
    <location>
        <begin position="50"/>
        <end position="208"/>
    </location>
</feature>
<dbReference type="AlphaFoldDB" id="A0A2C9EV10"/>
<dbReference type="InterPro" id="IPR012816">
    <property type="entry name" value="NADAR"/>
</dbReference>